<dbReference type="InterPro" id="IPR036291">
    <property type="entry name" value="NAD(P)-bd_dom_sf"/>
</dbReference>
<name>A0A228HQ57_9BURK</name>
<reference evidence="2" key="1">
    <citation type="submission" date="2017-06" db="EMBL/GenBank/DDBJ databases">
        <authorList>
            <person name="LiPuma J."/>
            <person name="Spilker T."/>
        </authorList>
    </citation>
    <scope>NUCLEOTIDE SEQUENCE [LARGE SCALE GENOMIC DNA]</scope>
    <source>
        <strain evidence="2">AU17325</strain>
    </source>
</reference>
<reference evidence="1 2" key="2">
    <citation type="submission" date="2017-08" db="EMBL/GenBank/DDBJ databases">
        <title>WGS of novel Burkholderia cepaca complex species.</title>
        <authorList>
            <person name="Lipuma J."/>
            <person name="Spilker T."/>
        </authorList>
    </citation>
    <scope>NUCLEOTIDE SEQUENCE [LARGE SCALE GENOMIC DNA]</scope>
    <source>
        <strain evidence="1 2">AU17325</strain>
    </source>
</reference>
<dbReference type="InterPro" id="IPR023401">
    <property type="entry name" value="ODC_N"/>
</dbReference>
<sequence length="310" mass="32620">MSPSLINHDNAGDALGWPEAVDALRDGHLLPRADMHDLLFGPADAMMLSRAARIEGIGYGVKAETVFNENAARGLPNTHGAVLLYAPDTGVLRAVIDSRLVTDLKTAADSVLGATLLARPDSRHLVIVGAGIVAGNLARAYSAVFPALRRISIWARRIDQAHALRAQLATLPVEVAAVADLRSALATADIVSTATLARQPIVPGAWIRPGTHVDLIGAFTADMREADDALIASARLYVDSRETTRHIGEIAAPIASGAVPPDPVLGDLYDLVTGRAPVSRTASDITAFKNGGGAHLDLMIADRLLKMRGL</sequence>
<dbReference type="SUPFAM" id="SSF51735">
    <property type="entry name" value="NAD(P)-binding Rossmann-fold domains"/>
    <property type="match status" value="1"/>
</dbReference>
<gene>
    <name evidence="1" type="ORF">CFB84_40950</name>
</gene>
<dbReference type="PANTHER" id="PTHR13812:SF19">
    <property type="entry name" value="KETIMINE REDUCTASE MU-CRYSTALLIN"/>
    <property type="match status" value="1"/>
</dbReference>
<organism evidence="1 2">
    <name type="scientific">Burkholderia aenigmatica</name>
    <dbReference type="NCBI Taxonomy" id="2015348"/>
    <lineage>
        <taxon>Bacteria</taxon>
        <taxon>Pseudomonadati</taxon>
        <taxon>Pseudomonadota</taxon>
        <taxon>Betaproteobacteria</taxon>
        <taxon>Burkholderiales</taxon>
        <taxon>Burkholderiaceae</taxon>
        <taxon>Burkholderia</taxon>
        <taxon>Burkholderia cepacia complex</taxon>
    </lineage>
</organism>
<dbReference type="EMBL" id="NKFA01000040">
    <property type="protein sequence ID" value="OXI32045.1"/>
    <property type="molecule type" value="Genomic_DNA"/>
</dbReference>
<dbReference type="InterPro" id="IPR003462">
    <property type="entry name" value="ODC_Mu_crystall"/>
</dbReference>
<dbReference type="Gene3D" id="3.40.50.720">
    <property type="entry name" value="NAD(P)-binding Rossmann-like Domain"/>
    <property type="match status" value="1"/>
</dbReference>
<dbReference type="Pfam" id="PF02423">
    <property type="entry name" value="OCD_Mu_crystall"/>
    <property type="match status" value="1"/>
</dbReference>
<dbReference type="Proteomes" id="UP000214600">
    <property type="component" value="Unassembled WGS sequence"/>
</dbReference>
<proteinExistence type="predicted"/>
<comment type="caution">
    <text evidence="1">The sequence shown here is derived from an EMBL/GenBank/DDBJ whole genome shotgun (WGS) entry which is preliminary data.</text>
</comment>
<accession>A0A228HQ57</accession>
<dbReference type="GO" id="GO:0005737">
    <property type="term" value="C:cytoplasm"/>
    <property type="evidence" value="ECO:0007669"/>
    <property type="project" value="TreeGrafter"/>
</dbReference>
<dbReference type="RefSeq" id="WP_089454600.1">
    <property type="nucleotide sequence ID" value="NZ_NKFA01000040.1"/>
</dbReference>
<protein>
    <submittedName>
        <fullName evidence="1">Ornithine cyclodeaminase</fullName>
    </submittedName>
</protein>
<dbReference type="OrthoDB" id="5293744at2"/>
<dbReference type="AlphaFoldDB" id="A0A228HQ57"/>
<dbReference type="Gene3D" id="3.30.1780.10">
    <property type="entry name" value="ornithine cyclodeaminase, domain 1"/>
    <property type="match status" value="1"/>
</dbReference>
<dbReference type="PANTHER" id="PTHR13812">
    <property type="entry name" value="KETIMINE REDUCTASE MU-CRYSTALLIN"/>
    <property type="match status" value="1"/>
</dbReference>
<evidence type="ECO:0000313" key="1">
    <source>
        <dbReference type="EMBL" id="OXI32045.1"/>
    </source>
</evidence>
<dbReference type="PIRSF" id="PIRSF001439">
    <property type="entry name" value="CryM"/>
    <property type="match status" value="1"/>
</dbReference>
<evidence type="ECO:0000313" key="2">
    <source>
        <dbReference type="Proteomes" id="UP000214600"/>
    </source>
</evidence>